<dbReference type="GO" id="GO:0003682">
    <property type="term" value="F:chromatin binding"/>
    <property type="evidence" value="ECO:0007669"/>
    <property type="project" value="TreeGrafter"/>
</dbReference>
<organism evidence="2 3">
    <name type="scientific">Lithocarpus litseifolius</name>
    <dbReference type="NCBI Taxonomy" id="425828"/>
    <lineage>
        <taxon>Eukaryota</taxon>
        <taxon>Viridiplantae</taxon>
        <taxon>Streptophyta</taxon>
        <taxon>Embryophyta</taxon>
        <taxon>Tracheophyta</taxon>
        <taxon>Spermatophyta</taxon>
        <taxon>Magnoliopsida</taxon>
        <taxon>eudicotyledons</taxon>
        <taxon>Gunneridae</taxon>
        <taxon>Pentapetalae</taxon>
        <taxon>rosids</taxon>
        <taxon>fabids</taxon>
        <taxon>Fagales</taxon>
        <taxon>Fagaceae</taxon>
        <taxon>Lithocarpus</taxon>
    </lineage>
</organism>
<evidence type="ECO:0000313" key="2">
    <source>
        <dbReference type="EMBL" id="KAL0009167.1"/>
    </source>
</evidence>
<name>A0AAW2DH37_9ROSI</name>
<dbReference type="EMBL" id="JAZDWU010000003">
    <property type="protein sequence ID" value="KAL0009167.1"/>
    <property type="molecule type" value="Genomic_DNA"/>
</dbReference>
<dbReference type="Proteomes" id="UP001459277">
    <property type="component" value="Unassembled WGS sequence"/>
</dbReference>
<dbReference type="InterPro" id="IPR016903">
    <property type="entry name" value="Nucleolar_cplx-assoc_3"/>
</dbReference>
<proteinExistence type="predicted"/>
<dbReference type="GO" id="GO:0006270">
    <property type="term" value="P:DNA replication initiation"/>
    <property type="evidence" value="ECO:0007669"/>
    <property type="project" value="TreeGrafter"/>
</dbReference>
<dbReference type="AlphaFoldDB" id="A0AAW2DH37"/>
<sequence length="243" mass="27627">MCYSDRNVTKTSTLSELGDEEAGSMDKGIVRLTKLERRAKLKKQRKEAKKLGRELEKVEEVQQTPQAVVLQKLAELGMALLANPEPNIKSLKSLKETLQIFKDNDLAIAKLGVLSMLVVFKDIILGYRIWLPTEKELEMKVSKDVKKMRIYESTLLSAYKHVAVRCICTLLDAVPHFNFQEGLLGVIVRNIGSSDDVIRFYTFGRLHLRTCVKVEGKNMIVKKDDIIEEKFMSKVEKAAKAQQ</sequence>
<dbReference type="InterPro" id="IPR011501">
    <property type="entry name" value="Noc3_N"/>
</dbReference>
<evidence type="ECO:0000259" key="1">
    <source>
        <dbReference type="Pfam" id="PF07540"/>
    </source>
</evidence>
<feature type="domain" description="Nucleolar complex-associated protein 3 N-terminal" evidence="1">
    <location>
        <begin position="71"/>
        <end position="161"/>
    </location>
</feature>
<dbReference type="PANTHER" id="PTHR14428">
    <property type="entry name" value="NUCLEOLAR COMPLEX PROTEIN 3"/>
    <property type="match status" value="1"/>
</dbReference>
<comment type="caution">
    <text evidence="2">The sequence shown here is derived from an EMBL/GenBank/DDBJ whole genome shotgun (WGS) entry which is preliminary data.</text>
</comment>
<evidence type="ECO:0000313" key="3">
    <source>
        <dbReference type="Proteomes" id="UP001459277"/>
    </source>
</evidence>
<dbReference type="PANTHER" id="PTHR14428:SF5">
    <property type="entry name" value="NUCLEOLAR COMPLEX PROTEIN 3 HOMOLOG"/>
    <property type="match status" value="1"/>
</dbReference>
<dbReference type="GO" id="GO:0005730">
    <property type="term" value="C:nucleolus"/>
    <property type="evidence" value="ECO:0007669"/>
    <property type="project" value="TreeGrafter"/>
</dbReference>
<accession>A0AAW2DH37</accession>
<keyword evidence="3" id="KW-1185">Reference proteome</keyword>
<reference evidence="2 3" key="1">
    <citation type="submission" date="2024-01" db="EMBL/GenBank/DDBJ databases">
        <title>A telomere-to-telomere, gap-free genome of sweet tea (Lithocarpus litseifolius).</title>
        <authorList>
            <person name="Zhou J."/>
        </authorList>
    </citation>
    <scope>NUCLEOTIDE SEQUENCE [LARGE SCALE GENOMIC DNA]</scope>
    <source>
        <strain evidence="2">Zhou-2022a</strain>
        <tissue evidence="2">Leaf</tissue>
    </source>
</reference>
<dbReference type="Pfam" id="PF07540">
    <property type="entry name" value="NOC3p"/>
    <property type="match status" value="1"/>
</dbReference>
<protein>
    <recommendedName>
        <fullName evidence="1">Nucleolar complex-associated protein 3 N-terminal domain-containing protein</fullName>
    </recommendedName>
</protein>
<gene>
    <name evidence="2" type="ORF">SO802_010669</name>
</gene>